<feature type="binding site" evidence="11">
    <location>
        <position position="152"/>
    </location>
    <ligand>
        <name>substrate</name>
    </ligand>
</feature>
<feature type="binding site" evidence="11">
    <location>
        <position position="182"/>
    </location>
    <ligand>
        <name>substrate</name>
    </ligand>
</feature>
<keyword evidence="13" id="KW-1185">Reference proteome</keyword>
<evidence type="ECO:0000313" key="12">
    <source>
        <dbReference type="EMBL" id="GIL64702.1"/>
    </source>
</evidence>
<comment type="catalytic activity">
    <reaction evidence="9">
        <text>a 5'-end (N(7)-methyl 5'-triphosphoguanosine)-ribonucleoside in mRNA + H2O = N(7)-methyl-GMP + a 5'-end diphospho-ribonucleoside in mRNA + 2 H(+)</text>
        <dbReference type="Rhea" id="RHEA:65388"/>
        <dbReference type="Rhea" id="RHEA-COMP:17165"/>
        <dbReference type="Rhea" id="RHEA-COMP:17167"/>
        <dbReference type="ChEBI" id="CHEBI:15377"/>
        <dbReference type="ChEBI" id="CHEBI:15378"/>
        <dbReference type="ChEBI" id="CHEBI:58285"/>
        <dbReference type="ChEBI" id="CHEBI:156461"/>
        <dbReference type="ChEBI" id="CHEBI:167616"/>
        <dbReference type="EC" id="3.6.1.59"/>
    </reaction>
</comment>
<feature type="binding site" evidence="11">
    <location>
        <position position="184"/>
    </location>
    <ligand>
        <name>substrate</name>
    </ligand>
</feature>
<keyword evidence="6" id="KW-0539">Nucleus</keyword>
<dbReference type="PANTHER" id="PTHR12978:SF0">
    <property type="entry name" value="M7GPPPX DIPHOSPHATASE"/>
    <property type="match status" value="1"/>
</dbReference>
<dbReference type="AlphaFoldDB" id="A0A8J4BNC9"/>
<evidence type="ECO:0000256" key="2">
    <source>
        <dbReference type="ARBA" id="ARBA00010208"/>
    </source>
</evidence>
<evidence type="ECO:0000256" key="1">
    <source>
        <dbReference type="ARBA" id="ARBA00004123"/>
    </source>
</evidence>
<sequence>MAETGIDALPKTGAEAAKQGTLASFKDFVVVEVLNDDPLAKFIALLGRFVDRDEVAVLLLNRKPFNKDSLSSLVGEGLELQQDFVNDIYSKYVGKPPPEHSTVTVDLIYPATEKHVKKYRQQRRCMMKETPEMYEGVVLPYINSFPPAALQWVYNILGKKKEVERLIFEDSDPQLGFMLHPDLKWDQQQVDQLYCLAVVHRRDVPCLRALDLTHLELLENIRDKGCKAIQDKYGVPANSLRIFVHYPPSYWHFHVHFVHAAFAAPGTAAGKAILLDDVIDNMKIFGGDYWRKRTLTYQLGEADDLWKLLGAAI</sequence>
<dbReference type="EC" id="3.6.1.59" evidence="3"/>
<dbReference type="FunFam" id="3.30.428.10:FF:000006">
    <property type="entry name" value="m7GpppX diphosphatase"/>
    <property type="match status" value="1"/>
</dbReference>
<dbReference type="SUPFAM" id="SSF102860">
    <property type="entry name" value="mRNA decapping enzyme DcpS N-terminal domain"/>
    <property type="match status" value="1"/>
</dbReference>
<comment type="caution">
    <text evidence="12">The sequence shown here is derived from an EMBL/GenBank/DDBJ whole genome shotgun (WGS) entry which is preliminary data.</text>
</comment>
<reference evidence="12" key="1">
    <citation type="journal article" date="2021" name="Proc. Natl. Acad. Sci. U.S.A.">
        <title>Three genomes in the algal genus Volvox reveal the fate of a haploid sex-determining region after a transition to homothallism.</title>
        <authorList>
            <person name="Yamamoto K."/>
            <person name="Hamaji T."/>
            <person name="Kawai-Toyooka H."/>
            <person name="Matsuzaki R."/>
            <person name="Takahashi F."/>
            <person name="Nishimura Y."/>
            <person name="Kawachi M."/>
            <person name="Noguchi H."/>
            <person name="Minakuchi Y."/>
            <person name="Umen J.G."/>
            <person name="Toyoda A."/>
            <person name="Nozaki H."/>
        </authorList>
    </citation>
    <scope>NUCLEOTIDE SEQUENCE</scope>
    <source>
        <strain evidence="12">NIES-3780</strain>
    </source>
</reference>
<protein>
    <recommendedName>
        <fullName evidence="4">m7GpppX diphosphatase</fullName>
        <ecNumber evidence="3">3.6.1.59</ecNumber>
    </recommendedName>
    <alternativeName>
        <fullName evidence="8">Decapping scavenger enzyme</fullName>
    </alternativeName>
    <alternativeName>
        <fullName evidence="7">Scavenger mRNA-decapping enzyme DcpS</fullName>
    </alternativeName>
</protein>
<dbReference type="SUPFAM" id="SSF54197">
    <property type="entry name" value="HIT-like"/>
    <property type="match status" value="1"/>
</dbReference>
<dbReference type="GO" id="GO:0000290">
    <property type="term" value="P:deadenylation-dependent decapping of nuclear-transcribed mRNA"/>
    <property type="evidence" value="ECO:0007669"/>
    <property type="project" value="InterPro"/>
</dbReference>
<accession>A0A8J4BNC9</accession>
<dbReference type="PANTHER" id="PTHR12978">
    <property type="entry name" value="HISTIDINE TRIAD HIT PROTEIN MEMBER"/>
    <property type="match status" value="1"/>
</dbReference>
<evidence type="ECO:0000256" key="11">
    <source>
        <dbReference type="PIRSR" id="PIRSR028973-2"/>
    </source>
</evidence>
<dbReference type="GO" id="GO:0005634">
    <property type="term" value="C:nucleus"/>
    <property type="evidence" value="ECO:0007669"/>
    <property type="project" value="UniProtKB-SubCell"/>
</dbReference>
<evidence type="ECO:0000256" key="9">
    <source>
        <dbReference type="ARBA" id="ARBA00048222"/>
    </source>
</evidence>
<dbReference type="GO" id="GO:0000932">
    <property type="term" value="C:P-body"/>
    <property type="evidence" value="ECO:0007669"/>
    <property type="project" value="TreeGrafter"/>
</dbReference>
<feature type="binding site" evidence="11">
    <location>
        <begin position="245"/>
        <end position="256"/>
    </location>
    <ligand>
        <name>substrate</name>
    </ligand>
</feature>
<dbReference type="EMBL" id="BNCO01000069">
    <property type="protein sequence ID" value="GIL64702.1"/>
    <property type="molecule type" value="Genomic_DNA"/>
</dbReference>
<comment type="similarity">
    <text evidence="2">Belongs to the HIT family.</text>
</comment>
<dbReference type="InterPro" id="IPR011145">
    <property type="entry name" value="Scavenger_mRNA_decap_enz_N"/>
</dbReference>
<keyword evidence="5" id="KW-0378">Hydrolase</keyword>
<comment type="subcellular location">
    <subcellularLocation>
        <location evidence="1">Nucleus</location>
    </subcellularLocation>
</comment>
<name>A0A8J4BNC9_9CHLO</name>
<feature type="binding site" evidence="11">
    <location>
        <position position="162"/>
    </location>
    <ligand>
        <name>substrate</name>
    </ligand>
</feature>
<evidence type="ECO:0000256" key="3">
    <source>
        <dbReference type="ARBA" id="ARBA00012520"/>
    </source>
</evidence>
<dbReference type="InterPro" id="IPR008594">
    <property type="entry name" value="DcpS/DCS2"/>
</dbReference>
<organism evidence="12 13">
    <name type="scientific">Volvox africanus</name>
    <dbReference type="NCBI Taxonomy" id="51714"/>
    <lineage>
        <taxon>Eukaryota</taxon>
        <taxon>Viridiplantae</taxon>
        <taxon>Chlorophyta</taxon>
        <taxon>core chlorophytes</taxon>
        <taxon>Chlorophyceae</taxon>
        <taxon>CS clade</taxon>
        <taxon>Chlamydomonadales</taxon>
        <taxon>Volvocaceae</taxon>
        <taxon>Volvox</taxon>
    </lineage>
</organism>
<dbReference type="GO" id="GO:0140932">
    <property type="term" value="F:5'-(N(7)-methyl 5'-triphosphoguanosine)-[mRNA] diphosphatase activity"/>
    <property type="evidence" value="ECO:0007669"/>
    <property type="project" value="UniProtKB-EC"/>
</dbReference>
<dbReference type="Gene3D" id="3.30.428.10">
    <property type="entry name" value="HIT-like"/>
    <property type="match status" value="1"/>
</dbReference>
<dbReference type="Proteomes" id="UP000747399">
    <property type="component" value="Unassembled WGS sequence"/>
</dbReference>
<evidence type="ECO:0000313" key="13">
    <source>
        <dbReference type="Proteomes" id="UP000747399"/>
    </source>
</evidence>
<dbReference type="Pfam" id="PF11969">
    <property type="entry name" value="DcpS_C"/>
    <property type="match status" value="1"/>
</dbReference>
<evidence type="ECO:0000256" key="5">
    <source>
        <dbReference type="ARBA" id="ARBA00022801"/>
    </source>
</evidence>
<dbReference type="Pfam" id="PF05652">
    <property type="entry name" value="DcpS"/>
    <property type="match status" value="1"/>
</dbReference>
<dbReference type="Gene3D" id="3.30.200.40">
    <property type="entry name" value="Scavenger mRNA decapping enzyme, N-terminal domain"/>
    <property type="match status" value="1"/>
</dbReference>
<dbReference type="GO" id="GO:0000340">
    <property type="term" value="F:RNA 7-methylguanosine cap binding"/>
    <property type="evidence" value="ECO:0007669"/>
    <property type="project" value="TreeGrafter"/>
</dbReference>
<feature type="active site" description="Nucleophile" evidence="10">
    <location>
        <position position="254"/>
    </location>
</feature>
<dbReference type="PIRSF" id="PIRSF028973">
    <property type="entry name" value="Scavenger_mRNA_decap_enz"/>
    <property type="match status" value="1"/>
</dbReference>
<evidence type="ECO:0000256" key="10">
    <source>
        <dbReference type="PIRSR" id="PIRSR028973-1"/>
    </source>
</evidence>
<dbReference type="InterPro" id="IPR036265">
    <property type="entry name" value="HIT-like_sf"/>
</dbReference>
<evidence type="ECO:0000256" key="8">
    <source>
        <dbReference type="ARBA" id="ARBA00030609"/>
    </source>
</evidence>
<evidence type="ECO:0000256" key="7">
    <source>
        <dbReference type="ARBA" id="ARBA00029885"/>
    </source>
</evidence>
<evidence type="ECO:0000256" key="4">
    <source>
        <dbReference type="ARBA" id="ARBA00015636"/>
    </source>
</evidence>
<proteinExistence type="inferred from homology"/>
<gene>
    <name evidence="12" type="ORF">Vafri_18589</name>
</gene>
<evidence type="ECO:0000256" key="6">
    <source>
        <dbReference type="ARBA" id="ARBA00023242"/>
    </source>
</evidence>